<name>A0A420YG44_9PEZI</name>
<dbReference type="PANTHER" id="PTHR37315">
    <property type="entry name" value="UPF0311 PROTEIN BLR7842"/>
    <property type="match status" value="1"/>
</dbReference>
<dbReference type="PANTHER" id="PTHR37315:SF1">
    <property type="entry name" value="UPF0311 PROTEIN BLR7842"/>
    <property type="match status" value="1"/>
</dbReference>
<evidence type="ECO:0000313" key="3">
    <source>
        <dbReference type="Proteomes" id="UP000275385"/>
    </source>
</evidence>
<proteinExistence type="predicted"/>
<evidence type="ECO:0000313" key="2">
    <source>
        <dbReference type="EMBL" id="RKU46835.1"/>
    </source>
</evidence>
<protein>
    <submittedName>
        <fullName evidence="2">Uncharacterized protein</fullName>
    </submittedName>
</protein>
<gene>
    <name evidence="2" type="ORF">DL546_007990</name>
</gene>
<feature type="signal peptide" evidence="1">
    <location>
        <begin position="1"/>
        <end position="21"/>
    </location>
</feature>
<dbReference type="Pfam" id="PF11578">
    <property type="entry name" value="DUF3237"/>
    <property type="match status" value="1"/>
</dbReference>
<feature type="chain" id="PRO_5019113585" evidence="1">
    <location>
        <begin position="22"/>
        <end position="167"/>
    </location>
</feature>
<organism evidence="2 3">
    <name type="scientific">Coniochaeta pulveracea</name>
    <dbReference type="NCBI Taxonomy" id="177199"/>
    <lineage>
        <taxon>Eukaryota</taxon>
        <taxon>Fungi</taxon>
        <taxon>Dikarya</taxon>
        <taxon>Ascomycota</taxon>
        <taxon>Pezizomycotina</taxon>
        <taxon>Sordariomycetes</taxon>
        <taxon>Sordariomycetidae</taxon>
        <taxon>Coniochaetales</taxon>
        <taxon>Coniochaetaceae</taxon>
        <taxon>Coniochaeta</taxon>
    </lineage>
</organism>
<accession>A0A420YG44</accession>
<dbReference type="OrthoDB" id="2544694at2759"/>
<dbReference type="STRING" id="177199.A0A420YG44"/>
<reference evidence="2 3" key="1">
    <citation type="submission" date="2018-08" db="EMBL/GenBank/DDBJ databases">
        <title>Draft genome of the lignicolous fungus Coniochaeta pulveracea.</title>
        <authorList>
            <person name="Borstlap C.J."/>
            <person name="De Witt R.N."/>
            <person name="Botha A."/>
            <person name="Volschenk H."/>
        </authorList>
    </citation>
    <scope>NUCLEOTIDE SEQUENCE [LARGE SCALE GENOMIC DNA]</scope>
    <source>
        <strain evidence="2 3">CAB683</strain>
    </source>
</reference>
<sequence length="167" mass="17788">MKLNVFAFLFSLLMLFGLSLADSLRTKKPKAPGLDLLYSANITGGESVVIAGGPRGTRIISPILGGSFAGPRLKGTILPLGGDWALLDANNGTTLTPDVLQTSQTDDGEVIQVWETGRSQSQNEAYVTLNYETGSQKYYWINSVVAIGILNVAGNSLSVDVWQLTAP</sequence>
<evidence type="ECO:0000256" key="1">
    <source>
        <dbReference type="SAM" id="SignalP"/>
    </source>
</evidence>
<comment type="caution">
    <text evidence="2">The sequence shown here is derived from an EMBL/GenBank/DDBJ whole genome shotgun (WGS) entry which is preliminary data.</text>
</comment>
<dbReference type="Gene3D" id="2.40.160.20">
    <property type="match status" value="1"/>
</dbReference>
<keyword evidence="1" id="KW-0732">Signal</keyword>
<dbReference type="Proteomes" id="UP000275385">
    <property type="component" value="Unassembled WGS sequence"/>
</dbReference>
<dbReference type="InterPro" id="IPR020915">
    <property type="entry name" value="UPF0311"/>
</dbReference>
<dbReference type="EMBL" id="QVQW01000012">
    <property type="protein sequence ID" value="RKU46835.1"/>
    <property type="molecule type" value="Genomic_DNA"/>
</dbReference>
<keyword evidence="3" id="KW-1185">Reference proteome</keyword>
<dbReference type="AlphaFoldDB" id="A0A420YG44"/>